<name>A0A8S5Q763_9CAUD</name>
<organism evidence="1">
    <name type="scientific">Siphoviridae sp. ct8HH20</name>
    <dbReference type="NCBI Taxonomy" id="2825359"/>
    <lineage>
        <taxon>Viruses</taxon>
        <taxon>Duplodnaviria</taxon>
        <taxon>Heunggongvirae</taxon>
        <taxon>Uroviricota</taxon>
        <taxon>Caudoviricetes</taxon>
    </lineage>
</organism>
<reference evidence="1" key="1">
    <citation type="journal article" date="2021" name="Proc. Natl. Acad. Sci. U.S.A.">
        <title>A Catalog of Tens of Thousands of Viruses from Human Metagenomes Reveals Hidden Associations with Chronic Diseases.</title>
        <authorList>
            <person name="Tisza M.J."/>
            <person name="Buck C.B."/>
        </authorList>
    </citation>
    <scope>NUCLEOTIDE SEQUENCE</scope>
    <source>
        <strain evidence="1">Ct8HH20</strain>
    </source>
</reference>
<accession>A0A8S5Q763</accession>
<protein>
    <submittedName>
        <fullName evidence="1">Uncharacterized protein</fullName>
    </submittedName>
</protein>
<proteinExistence type="predicted"/>
<dbReference type="EMBL" id="BK015581">
    <property type="protein sequence ID" value="DAE14348.1"/>
    <property type="molecule type" value="Genomic_DNA"/>
</dbReference>
<sequence>MSYSFNAIHVMPPMILEKTHKIIIDKLENSLYNEFRI</sequence>
<evidence type="ECO:0000313" key="1">
    <source>
        <dbReference type="EMBL" id="DAE14348.1"/>
    </source>
</evidence>